<evidence type="ECO:0000313" key="10">
    <source>
        <dbReference type="Proteomes" id="UP001627154"/>
    </source>
</evidence>
<protein>
    <recommendedName>
        <fullName evidence="8">Sulfatase N-terminal domain-containing protein</fullName>
    </recommendedName>
</protein>
<dbReference type="GO" id="GO:0008484">
    <property type="term" value="F:sulfuric ester hydrolase activity"/>
    <property type="evidence" value="ECO:0007669"/>
    <property type="project" value="UniProtKB-ARBA"/>
</dbReference>
<dbReference type="InterPro" id="IPR017850">
    <property type="entry name" value="Alkaline_phosphatase_core_sf"/>
</dbReference>
<evidence type="ECO:0000256" key="7">
    <source>
        <dbReference type="SAM" id="SignalP"/>
    </source>
</evidence>
<keyword evidence="5" id="KW-0106">Calcium</keyword>
<keyword evidence="6" id="KW-0325">Glycoprotein</keyword>
<evidence type="ECO:0000256" key="4">
    <source>
        <dbReference type="ARBA" id="ARBA00022801"/>
    </source>
</evidence>
<evidence type="ECO:0000259" key="8">
    <source>
        <dbReference type="Pfam" id="PF00884"/>
    </source>
</evidence>
<accession>A0ABD2XPG7</accession>
<comment type="caution">
    <text evidence="9">The sequence shown here is derived from an EMBL/GenBank/DDBJ whole genome shotgun (WGS) entry which is preliminary data.</text>
</comment>
<dbReference type="InterPro" id="IPR024607">
    <property type="entry name" value="Sulfatase_CS"/>
</dbReference>
<dbReference type="GO" id="GO:0046872">
    <property type="term" value="F:metal ion binding"/>
    <property type="evidence" value="ECO:0007669"/>
    <property type="project" value="UniProtKB-KW"/>
</dbReference>
<dbReference type="Pfam" id="PF00884">
    <property type="entry name" value="Sulfatase"/>
    <property type="match status" value="1"/>
</dbReference>
<dbReference type="Proteomes" id="UP001627154">
    <property type="component" value="Unassembled WGS sequence"/>
</dbReference>
<evidence type="ECO:0000256" key="6">
    <source>
        <dbReference type="ARBA" id="ARBA00023180"/>
    </source>
</evidence>
<proteinExistence type="inferred from homology"/>
<evidence type="ECO:0000256" key="2">
    <source>
        <dbReference type="ARBA" id="ARBA00008779"/>
    </source>
</evidence>
<keyword evidence="4" id="KW-0378">Hydrolase</keyword>
<dbReference type="AlphaFoldDB" id="A0ABD2XPG7"/>
<dbReference type="PANTHER" id="PTHR10342:SF273">
    <property type="entry name" value="RE14504P"/>
    <property type="match status" value="1"/>
</dbReference>
<reference evidence="9 10" key="1">
    <citation type="journal article" date="2024" name="bioRxiv">
        <title>A reference genome for Trichogramma kaykai: A tiny desert-dwelling parasitoid wasp with competing sex-ratio distorters.</title>
        <authorList>
            <person name="Culotta J."/>
            <person name="Lindsey A.R."/>
        </authorList>
    </citation>
    <scope>NUCLEOTIDE SEQUENCE [LARGE SCALE GENOMIC DNA]</scope>
    <source>
        <strain evidence="9 10">KSX58</strain>
    </source>
</reference>
<dbReference type="PROSITE" id="PS00523">
    <property type="entry name" value="SULFATASE_1"/>
    <property type="match status" value="1"/>
</dbReference>
<name>A0ABD2XPG7_9HYME</name>
<keyword evidence="10" id="KW-1185">Reference proteome</keyword>
<dbReference type="InterPro" id="IPR000917">
    <property type="entry name" value="Sulfatase_N"/>
</dbReference>
<keyword evidence="7" id="KW-0732">Signal</keyword>
<dbReference type="Gene3D" id="3.40.720.10">
    <property type="entry name" value="Alkaline Phosphatase, subunit A"/>
    <property type="match status" value="1"/>
</dbReference>
<evidence type="ECO:0000256" key="5">
    <source>
        <dbReference type="ARBA" id="ARBA00022837"/>
    </source>
</evidence>
<evidence type="ECO:0000256" key="1">
    <source>
        <dbReference type="ARBA" id="ARBA00001913"/>
    </source>
</evidence>
<dbReference type="SUPFAM" id="SSF53649">
    <property type="entry name" value="Alkaline phosphatase-like"/>
    <property type="match status" value="1"/>
</dbReference>
<dbReference type="InterPro" id="IPR047115">
    <property type="entry name" value="ARSB"/>
</dbReference>
<sequence length="347" mass="39556">MVWWNFFKFLIYSLFLGISSSKDQTRENPAAPSKHRPHIIFILADDVGWNDASFHGSDEIPTPNIDALAYHGVILDRHYVHPICTPSRTALMTGRYASRAGMQGFPMSAGELRAVPLDNATKLMPEYFRGLGYRTRLLGKWHLGYYQEDLTPARRGFDSFYGYYNGFINYFDYTYSEPDLLKINVTRYDMHDDDESELRAAYPRGYFTDMITEKAEETIKAHVLNEPEDRPLFLEIAHLAGHASIKDDPLEVRDRAQVDAEFGHIENAERRKYAGMIRAMDESVGRVVKALAEARMLSNSVIVFASDNGAPTFGLYANSGSNHPFRGARISFNCIIHKIFKELTSER</sequence>
<keyword evidence="3" id="KW-0479">Metal-binding</keyword>
<dbReference type="CDD" id="cd16029">
    <property type="entry name" value="4-S"/>
    <property type="match status" value="1"/>
</dbReference>
<evidence type="ECO:0000256" key="3">
    <source>
        <dbReference type="ARBA" id="ARBA00022723"/>
    </source>
</evidence>
<evidence type="ECO:0000313" key="9">
    <source>
        <dbReference type="EMBL" id="KAL3406985.1"/>
    </source>
</evidence>
<feature type="signal peptide" evidence="7">
    <location>
        <begin position="1"/>
        <end position="21"/>
    </location>
</feature>
<feature type="chain" id="PRO_5044779714" description="Sulfatase N-terminal domain-containing protein" evidence="7">
    <location>
        <begin position="22"/>
        <end position="347"/>
    </location>
</feature>
<organism evidence="9 10">
    <name type="scientific">Trichogramma kaykai</name>
    <dbReference type="NCBI Taxonomy" id="54128"/>
    <lineage>
        <taxon>Eukaryota</taxon>
        <taxon>Metazoa</taxon>
        <taxon>Ecdysozoa</taxon>
        <taxon>Arthropoda</taxon>
        <taxon>Hexapoda</taxon>
        <taxon>Insecta</taxon>
        <taxon>Pterygota</taxon>
        <taxon>Neoptera</taxon>
        <taxon>Endopterygota</taxon>
        <taxon>Hymenoptera</taxon>
        <taxon>Apocrita</taxon>
        <taxon>Proctotrupomorpha</taxon>
        <taxon>Chalcidoidea</taxon>
        <taxon>Trichogrammatidae</taxon>
        <taxon>Trichogramma</taxon>
    </lineage>
</organism>
<gene>
    <name evidence="9" type="ORF">TKK_001081</name>
</gene>
<comment type="similarity">
    <text evidence="2">Belongs to the sulfatase family.</text>
</comment>
<comment type="cofactor">
    <cofactor evidence="1">
        <name>Ca(2+)</name>
        <dbReference type="ChEBI" id="CHEBI:29108"/>
    </cofactor>
</comment>
<dbReference type="PANTHER" id="PTHR10342">
    <property type="entry name" value="ARYLSULFATASE"/>
    <property type="match status" value="1"/>
</dbReference>
<feature type="domain" description="Sulfatase N-terminal" evidence="8">
    <location>
        <begin position="37"/>
        <end position="327"/>
    </location>
</feature>
<dbReference type="EMBL" id="JBJJXI010000018">
    <property type="protein sequence ID" value="KAL3406985.1"/>
    <property type="molecule type" value="Genomic_DNA"/>
</dbReference>